<dbReference type="EMBL" id="KZ679009">
    <property type="protein sequence ID" value="PSS22387.1"/>
    <property type="molecule type" value="Genomic_DNA"/>
</dbReference>
<feature type="transmembrane region" description="Helical" evidence="1">
    <location>
        <begin position="176"/>
        <end position="198"/>
    </location>
</feature>
<keyword evidence="3" id="KW-1185">Reference proteome</keyword>
<dbReference type="RefSeq" id="XP_024722542.1">
    <property type="nucleotide sequence ID" value="XM_024862518.1"/>
</dbReference>
<dbReference type="AlphaFoldDB" id="A0A2T3B6I8"/>
<feature type="transmembrane region" description="Helical" evidence="1">
    <location>
        <begin position="282"/>
        <end position="301"/>
    </location>
</feature>
<gene>
    <name evidence="2" type="ORF">M430DRAFT_137580</name>
</gene>
<dbReference type="GeneID" id="36570599"/>
<protein>
    <submittedName>
        <fullName evidence="2">Uncharacterized protein</fullName>
    </submittedName>
</protein>
<keyword evidence="1" id="KW-0472">Membrane</keyword>
<feature type="transmembrane region" description="Helical" evidence="1">
    <location>
        <begin position="307"/>
        <end position="330"/>
    </location>
</feature>
<evidence type="ECO:0000256" key="1">
    <source>
        <dbReference type="SAM" id="Phobius"/>
    </source>
</evidence>
<feature type="transmembrane region" description="Helical" evidence="1">
    <location>
        <begin position="218"/>
        <end position="240"/>
    </location>
</feature>
<dbReference type="InParanoid" id="A0A2T3B6I8"/>
<keyword evidence="1" id="KW-1133">Transmembrane helix</keyword>
<reference evidence="2 3" key="1">
    <citation type="journal article" date="2018" name="New Phytol.">
        <title>Comparative genomics and transcriptomics depict ericoid mycorrhizal fungi as versatile saprotrophs and plant mutualists.</title>
        <authorList>
            <person name="Martino E."/>
            <person name="Morin E."/>
            <person name="Grelet G.A."/>
            <person name="Kuo A."/>
            <person name="Kohler A."/>
            <person name="Daghino S."/>
            <person name="Barry K.W."/>
            <person name="Cichocki N."/>
            <person name="Clum A."/>
            <person name="Dockter R.B."/>
            <person name="Hainaut M."/>
            <person name="Kuo R.C."/>
            <person name="LaButti K."/>
            <person name="Lindahl B.D."/>
            <person name="Lindquist E.A."/>
            <person name="Lipzen A."/>
            <person name="Khouja H.R."/>
            <person name="Magnuson J."/>
            <person name="Murat C."/>
            <person name="Ohm R.A."/>
            <person name="Singer S.W."/>
            <person name="Spatafora J.W."/>
            <person name="Wang M."/>
            <person name="Veneault-Fourrey C."/>
            <person name="Henrissat B."/>
            <person name="Grigoriev I.V."/>
            <person name="Martin F.M."/>
            <person name="Perotto S."/>
        </authorList>
    </citation>
    <scope>NUCLEOTIDE SEQUENCE [LARGE SCALE GENOMIC DNA]</scope>
    <source>
        <strain evidence="2 3">ATCC 22711</strain>
    </source>
</reference>
<evidence type="ECO:0000313" key="2">
    <source>
        <dbReference type="EMBL" id="PSS22387.1"/>
    </source>
</evidence>
<proteinExistence type="predicted"/>
<dbReference type="OrthoDB" id="5394254at2759"/>
<dbReference type="Proteomes" id="UP000241818">
    <property type="component" value="Unassembled WGS sequence"/>
</dbReference>
<sequence>MPPRKGKPADKAVKVVQQGDAVVPASKLPPWLRFPLLVLSSLTLSSLLYSIAAKYTAGDLASVSRRLDQWWEVGALLGWRTFELGLGWFGNYDGYDLAALSLLSHGPPLYLLGTFYNVRPATVISSLLIDTLTTYVPFRLLRPLSLAHSASSSQRSVAIANKDIVTDYTIQSFTTILAATIYSVTLYTAYVTYLPVYLVTYFEGIPSVAATHSATPIALLPLTLLFGLAAKSFIFTPAVAASPSLADAKAAAFNPATATLSETFWYNVWGFSPKTKVVIKRTLALVLVSGINTFVQTFVTVEGVEAIGAVAYSAIWSTAAAITGAALGVVGSV</sequence>
<accession>A0A2T3B6I8</accession>
<feature type="transmembrane region" description="Helical" evidence="1">
    <location>
        <begin position="34"/>
        <end position="57"/>
    </location>
</feature>
<name>A0A2T3B6I8_AMORE</name>
<keyword evidence="1" id="KW-0812">Transmembrane</keyword>
<evidence type="ECO:0000313" key="3">
    <source>
        <dbReference type="Proteomes" id="UP000241818"/>
    </source>
</evidence>
<organism evidence="2 3">
    <name type="scientific">Amorphotheca resinae ATCC 22711</name>
    <dbReference type="NCBI Taxonomy" id="857342"/>
    <lineage>
        <taxon>Eukaryota</taxon>
        <taxon>Fungi</taxon>
        <taxon>Dikarya</taxon>
        <taxon>Ascomycota</taxon>
        <taxon>Pezizomycotina</taxon>
        <taxon>Leotiomycetes</taxon>
        <taxon>Helotiales</taxon>
        <taxon>Amorphothecaceae</taxon>
        <taxon>Amorphotheca</taxon>
    </lineage>
</organism>